<keyword evidence="1" id="KW-0812">Transmembrane</keyword>
<dbReference type="RefSeq" id="WP_020098784.1">
    <property type="nucleotide sequence ID" value="NZ_ANBS01000001.1"/>
</dbReference>
<accession>A0A8E4W376</accession>
<dbReference type="Proteomes" id="UP000309231">
    <property type="component" value="Chromosome"/>
</dbReference>
<keyword evidence="1" id="KW-1133">Transmembrane helix</keyword>
<organism evidence="2 3">
    <name type="scientific">Mycolicibacterium mucogenicum DSM 44124</name>
    <dbReference type="NCBI Taxonomy" id="1226753"/>
    <lineage>
        <taxon>Bacteria</taxon>
        <taxon>Bacillati</taxon>
        <taxon>Actinomycetota</taxon>
        <taxon>Actinomycetes</taxon>
        <taxon>Mycobacteriales</taxon>
        <taxon>Mycobacteriaceae</taxon>
        <taxon>Mycolicibacterium</taxon>
    </lineage>
</organism>
<keyword evidence="3" id="KW-1185">Reference proteome</keyword>
<dbReference type="KEGG" id="mmuc:C1S78_002480"/>
<evidence type="ECO:0000313" key="3">
    <source>
        <dbReference type="Proteomes" id="UP000309231"/>
    </source>
</evidence>
<dbReference type="AlphaFoldDB" id="A0A8E4W376"/>
<name>A0A8E4W376_MYCMU</name>
<gene>
    <name evidence="2" type="ORF">C1S78_002480</name>
</gene>
<reference evidence="2 3" key="2">
    <citation type="journal article" date="2019" name="Sci. Rep.">
        <title>Insight into the biology of Mycobacterium mucogenicum and Mycobacterium neoaurum clade members.</title>
        <authorList>
            <person name="Behra P.R.K."/>
            <person name="Pettersson B.M.F."/>
            <person name="Ramesh M."/>
            <person name="Dasgupta S."/>
            <person name="Kirsebom L.A."/>
        </authorList>
    </citation>
    <scope>NUCLEOTIDE SEQUENCE [LARGE SCALE GENOMIC DNA]</scope>
    <source>
        <strain evidence="2 3">DSM 44124</strain>
    </source>
</reference>
<dbReference type="GeneID" id="76723750"/>
<reference evidence="2 3" key="1">
    <citation type="journal article" date="2019" name="BMC Evol. Biol.">
        <title>Comparative genomics of Mycobacterium mucogenicum and Mycobacterium neoaurum clade members emphasizing tRNA and non-coding RNA.</title>
        <authorList>
            <person name="Behra P.R.K."/>
            <person name="Pettersson B.M.F."/>
            <person name="Das S."/>
            <person name="Dasgupta S."/>
            <person name="Kirsebom L.A."/>
        </authorList>
    </citation>
    <scope>NUCLEOTIDE SEQUENCE [LARGE SCALE GENOMIC DNA]</scope>
    <source>
        <strain evidence="2 3">DSM 44124</strain>
    </source>
</reference>
<sequence length="56" mass="5639">MRLHIGLNRGAIAVFAVIAALVCICAGAIVVASKAWHAASEPVVSTGVELVEQAGP</sequence>
<evidence type="ECO:0000256" key="1">
    <source>
        <dbReference type="SAM" id="Phobius"/>
    </source>
</evidence>
<evidence type="ECO:0000313" key="2">
    <source>
        <dbReference type="EMBL" id="QPG69922.1"/>
    </source>
</evidence>
<keyword evidence="1" id="KW-0472">Membrane</keyword>
<feature type="transmembrane region" description="Helical" evidence="1">
    <location>
        <begin position="12"/>
        <end position="32"/>
    </location>
</feature>
<protein>
    <submittedName>
        <fullName evidence="2">Uncharacterized protein</fullName>
    </submittedName>
</protein>
<proteinExistence type="predicted"/>
<dbReference type="EMBL" id="CP062008">
    <property type="protein sequence ID" value="QPG69922.1"/>
    <property type="molecule type" value="Genomic_DNA"/>
</dbReference>